<dbReference type="InterPro" id="IPR013785">
    <property type="entry name" value="Aldolase_TIM"/>
</dbReference>
<dbReference type="Pfam" id="PF01081">
    <property type="entry name" value="Aldolase"/>
    <property type="match status" value="1"/>
</dbReference>
<accession>A0A645HDI7</accession>
<dbReference type="AlphaFoldDB" id="A0A645HDI7"/>
<name>A0A645HDI7_9ZZZZ</name>
<proteinExistence type="predicted"/>
<dbReference type="SUPFAM" id="SSF51569">
    <property type="entry name" value="Aldolase"/>
    <property type="match status" value="1"/>
</dbReference>
<evidence type="ECO:0000313" key="1">
    <source>
        <dbReference type="EMBL" id="MPN36596.1"/>
    </source>
</evidence>
<dbReference type="Gene3D" id="3.20.20.70">
    <property type="entry name" value="Aldolase class I"/>
    <property type="match status" value="1"/>
</dbReference>
<dbReference type="EMBL" id="VSSQ01090809">
    <property type="protein sequence ID" value="MPN36596.1"/>
    <property type="molecule type" value="Genomic_DNA"/>
</dbReference>
<organism evidence="1">
    <name type="scientific">bioreactor metagenome</name>
    <dbReference type="NCBI Taxonomy" id="1076179"/>
    <lineage>
        <taxon>unclassified sequences</taxon>
        <taxon>metagenomes</taxon>
        <taxon>ecological metagenomes</taxon>
    </lineage>
</organism>
<gene>
    <name evidence="1" type="primary">eda_16</name>
    <name evidence="1" type="ORF">SDC9_184106</name>
</gene>
<sequence>MYGGIRAIRALAAPFSGTKFVPTGGIDARNLAEYLVPDVLAVGGGWLCERSALVKGDFEGITDACAESMRIVAAISGCCHD</sequence>
<reference evidence="1" key="1">
    <citation type="submission" date="2019-08" db="EMBL/GenBank/DDBJ databases">
        <authorList>
            <person name="Kucharzyk K."/>
            <person name="Murdoch R.W."/>
            <person name="Higgins S."/>
            <person name="Loffler F."/>
        </authorList>
    </citation>
    <scope>NUCLEOTIDE SEQUENCE</scope>
</reference>
<comment type="caution">
    <text evidence="1">The sequence shown here is derived from an EMBL/GenBank/DDBJ whole genome shotgun (WGS) entry which is preliminary data.</text>
</comment>
<protein>
    <submittedName>
        <fullName evidence="1">KHG/KDPG aldolase</fullName>
    </submittedName>
</protein>
<dbReference type="InterPro" id="IPR000887">
    <property type="entry name" value="Aldlse_KDPG_KHG"/>
</dbReference>
<dbReference type="GO" id="GO:0016829">
    <property type="term" value="F:lyase activity"/>
    <property type="evidence" value="ECO:0007669"/>
    <property type="project" value="InterPro"/>
</dbReference>